<dbReference type="EMBL" id="QGNW01000149">
    <property type="protein sequence ID" value="RVW91085.1"/>
    <property type="molecule type" value="Genomic_DNA"/>
</dbReference>
<evidence type="ECO:0000313" key="1">
    <source>
        <dbReference type="EMBL" id="RVW91085.1"/>
    </source>
</evidence>
<reference evidence="1 2" key="1">
    <citation type="journal article" date="2018" name="PLoS Genet.">
        <title>Population sequencing reveals clonal diversity and ancestral inbreeding in the grapevine cultivar Chardonnay.</title>
        <authorList>
            <person name="Roach M.J."/>
            <person name="Johnson D.L."/>
            <person name="Bohlmann J."/>
            <person name="van Vuuren H.J."/>
            <person name="Jones S.J."/>
            <person name="Pretorius I.S."/>
            <person name="Schmidt S.A."/>
            <person name="Borneman A.R."/>
        </authorList>
    </citation>
    <scope>NUCLEOTIDE SEQUENCE [LARGE SCALE GENOMIC DNA]</scope>
    <source>
        <strain evidence="2">cv. Chardonnay</strain>
        <tissue evidence="1">Leaf</tissue>
    </source>
</reference>
<sequence length="197" mass="21854">MNTSTSVAALVECSSIVEVKNHHHLKKVEKLILFIKNPCSHLWKATTSLKLAIVIGQNSLSEVIIVTSPRNSPIRHSYTPPTGRSPHWSGRCSMGSRFPLIVNAATICVRLRRVSSIPSSCYLIFFEQLFIVDGSFPIGTVVSHQIEWSQSMKLFISGKGKLGYLTSSNTTPSEDDLGFPLWDSENSMIMAWLVYGN</sequence>
<evidence type="ECO:0000313" key="2">
    <source>
        <dbReference type="Proteomes" id="UP000288805"/>
    </source>
</evidence>
<comment type="caution">
    <text evidence="1">The sequence shown here is derived from an EMBL/GenBank/DDBJ whole genome shotgun (WGS) entry which is preliminary data.</text>
</comment>
<proteinExistence type="predicted"/>
<name>A0A438I2Z4_VITVI</name>
<dbReference type="AlphaFoldDB" id="A0A438I2Z4"/>
<protein>
    <submittedName>
        <fullName evidence="1">Uncharacterized protein</fullName>
    </submittedName>
</protein>
<organism evidence="1 2">
    <name type="scientific">Vitis vinifera</name>
    <name type="common">Grape</name>
    <dbReference type="NCBI Taxonomy" id="29760"/>
    <lineage>
        <taxon>Eukaryota</taxon>
        <taxon>Viridiplantae</taxon>
        <taxon>Streptophyta</taxon>
        <taxon>Embryophyta</taxon>
        <taxon>Tracheophyta</taxon>
        <taxon>Spermatophyta</taxon>
        <taxon>Magnoliopsida</taxon>
        <taxon>eudicotyledons</taxon>
        <taxon>Gunneridae</taxon>
        <taxon>Pentapetalae</taxon>
        <taxon>rosids</taxon>
        <taxon>Vitales</taxon>
        <taxon>Vitaceae</taxon>
        <taxon>Viteae</taxon>
        <taxon>Vitis</taxon>
    </lineage>
</organism>
<gene>
    <name evidence="1" type="ORF">CK203_039939</name>
</gene>
<accession>A0A438I2Z4</accession>
<dbReference type="Proteomes" id="UP000288805">
    <property type="component" value="Unassembled WGS sequence"/>
</dbReference>